<dbReference type="Proteomes" id="UP000241639">
    <property type="component" value="Unassembled WGS sequence"/>
</dbReference>
<keyword evidence="3" id="KW-1185">Reference proteome</keyword>
<organism evidence="2 3">
    <name type="scientific">Desmospora activa DSM 45169</name>
    <dbReference type="NCBI Taxonomy" id="1121389"/>
    <lineage>
        <taxon>Bacteria</taxon>
        <taxon>Bacillati</taxon>
        <taxon>Bacillota</taxon>
        <taxon>Bacilli</taxon>
        <taxon>Bacillales</taxon>
        <taxon>Thermoactinomycetaceae</taxon>
        <taxon>Desmospora</taxon>
    </lineage>
</organism>
<keyword evidence="1" id="KW-0472">Membrane</keyword>
<sequence>MEPAKQMAKSVRGNPALNGQALIAMITGITSLVFTFISPLFALIFGIFSPLFCLVVGAVALILGFVARSAESSGQAKAGIIMGAISVVLSIGFSLLLLLGTIGFLMLPYIMS</sequence>
<evidence type="ECO:0000313" key="3">
    <source>
        <dbReference type="Proteomes" id="UP000241639"/>
    </source>
</evidence>
<gene>
    <name evidence="2" type="ORF">C8J48_2723</name>
</gene>
<keyword evidence="1" id="KW-1133">Transmembrane helix</keyword>
<dbReference type="RefSeq" id="WP_211316628.1">
    <property type="nucleotide sequence ID" value="NZ_PZZP01000001.1"/>
</dbReference>
<name>A0A2T4ZDV4_9BACL</name>
<feature type="transmembrane region" description="Helical" evidence="1">
    <location>
        <begin position="78"/>
        <end position="111"/>
    </location>
</feature>
<comment type="caution">
    <text evidence="2">The sequence shown here is derived from an EMBL/GenBank/DDBJ whole genome shotgun (WGS) entry which is preliminary data.</text>
</comment>
<evidence type="ECO:0000313" key="2">
    <source>
        <dbReference type="EMBL" id="PTM60075.1"/>
    </source>
</evidence>
<feature type="transmembrane region" description="Helical" evidence="1">
    <location>
        <begin position="21"/>
        <end position="41"/>
    </location>
</feature>
<dbReference type="AlphaFoldDB" id="A0A2T4ZDV4"/>
<dbReference type="EMBL" id="PZZP01000001">
    <property type="protein sequence ID" value="PTM60075.1"/>
    <property type="molecule type" value="Genomic_DNA"/>
</dbReference>
<protein>
    <recommendedName>
        <fullName evidence="4">DUF4190 domain-containing protein</fullName>
    </recommendedName>
</protein>
<keyword evidence="1" id="KW-0812">Transmembrane</keyword>
<evidence type="ECO:0000256" key="1">
    <source>
        <dbReference type="SAM" id="Phobius"/>
    </source>
</evidence>
<proteinExistence type="predicted"/>
<accession>A0A2T4ZDV4</accession>
<reference evidence="2 3" key="1">
    <citation type="submission" date="2018-04" db="EMBL/GenBank/DDBJ databases">
        <title>Genomic Encyclopedia of Archaeal and Bacterial Type Strains, Phase II (KMG-II): from individual species to whole genera.</title>
        <authorList>
            <person name="Goeker M."/>
        </authorList>
    </citation>
    <scope>NUCLEOTIDE SEQUENCE [LARGE SCALE GENOMIC DNA]</scope>
    <source>
        <strain evidence="2 3">DSM 45169</strain>
    </source>
</reference>
<feature type="transmembrane region" description="Helical" evidence="1">
    <location>
        <begin position="47"/>
        <end position="66"/>
    </location>
</feature>
<evidence type="ECO:0008006" key="4">
    <source>
        <dbReference type="Google" id="ProtNLM"/>
    </source>
</evidence>